<keyword evidence="9" id="KW-1185">Reference proteome</keyword>
<evidence type="ECO:0000259" key="7">
    <source>
        <dbReference type="PROSITE" id="PS51918"/>
    </source>
</evidence>
<keyword evidence="3" id="KW-0949">S-adenosyl-L-methionine</keyword>
<dbReference type="InterPro" id="IPR023404">
    <property type="entry name" value="rSAM_horseshoe"/>
</dbReference>
<dbReference type="InterPro" id="IPR006638">
    <property type="entry name" value="Elp3/MiaA/NifB-like_rSAM"/>
</dbReference>
<evidence type="ECO:0000256" key="1">
    <source>
        <dbReference type="ARBA" id="ARBA00001966"/>
    </source>
</evidence>
<dbReference type="SMART" id="SM00729">
    <property type="entry name" value="Elp3"/>
    <property type="match status" value="1"/>
</dbReference>
<dbReference type="GO" id="GO:0046872">
    <property type="term" value="F:metal ion binding"/>
    <property type="evidence" value="ECO:0007669"/>
    <property type="project" value="UniProtKB-KW"/>
</dbReference>
<dbReference type="eggNOG" id="COG1242">
    <property type="taxonomic scope" value="Bacteria"/>
</dbReference>
<reference evidence="8 9" key="1">
    <citation type="submission" date="2008-09" db="EMBL/GenBank/DDBJ databases">
        <authorList>
            <person name="Fulton L."/>
            <person name="Clifton S."/>
            <person name="Fulton B."/>
            <person name="Xu J."/>
            <person name="Minx P."/>
            <person name="Pepin K.H."/>
            <person name="Johnson M."/>
            <person name="Thiruvilangam P."/>
            <person name="Bhonagiri V."/>
            <person name="Nash W.E."/>
            <person name="Mardis E.R."/>
            <person name="Wilson R.K."/>
        </authorList>
    </citation>
    <scope>NUCLEOTIDE SEQUENCE [LARGE SCALE GENOMIC DNA]</scope>
    <source>
        <strain evidence="8 9">DSM 13275</strain>
    </source>
</reference>
<evidence type="ECO:0000256" key="2">
    <source>
        <dbReference type="ARBA" id="ARBA00022485"/>
    </source>
</evidence>
<dbReference type="PROSITE" id="PS51918">
    <property type="entry name" value="RADICAL_SAM"/>
    <property type="match status" value="1"/>
</dbReference>
<dbReference type="PANTHER" id="PTHR11135">
    <property type="entry name" value="HISTONE ACETYLTRANSFERASE-RELATED"/>
    <property type="match status" value="1"/>
</dbReference>
<dbReference type="InterPro" id="IPR058240">
    <property type="entry name" value="rSAM_sf"/>
</dbReference>
<evidence type="ECO:0000256" key="6">
    <source>
        <dbReference type="ARBA" id="ARBA00023014"/>
    </source>
</evidence>
<dbReference type="STRING" id="500633.CLOHIR_00209"/>
<dbReference type="InterPro" id="IPR005911">
    <property type="entry name" value="YhcC-like"/>
</dbReference>
<dbReference type="CDD" id="cd01335">
    <property type="entry name" value="Radical_SAM"/>
    <property type="match status" value="1"/>
</dbReference>
<reference evidence="8 9" key="2">
    <citation type="submission" date="2008-10" db="EMBL/GenBank/DDBJ databases">
        <title>Draft genome sequence of Clostridium hiranonis (DSM 13275).</title>
        <authorList>
            <person name="Sudarsanam P."/>
            <person name="Ley R."/>
            <person name="Guruge J."/>
            <person name="Turnbaugh P.J."/>
            <person name="Mahowald M."/>
            <person name="Liep D."/>
            <person name="Gordon J."/>
        </authorList>
    </citation>
    <scope>NUCLEOTIDE SEQUENCE [LARGE SCALE GENOMIC DNA]</scope>
    <source>
        <strain evidence="8 9">DSM 13275</strain>
    </source>
</reference>
<keyword evidence="2" id="KW-0004">4Fe-4S</keyword>
<dbReference type="NCBIfam" id="TIGR01212">
    <property type="entry name" value="TIGR01212 family radical SAM protein"/>
    <property type="match status" value="1"/>
</dbReference>
<sequence length="323" mass="37414">MEKFKYAFDKNKRYHTWNYYLRQTFGEKIFKVSLNAGFTCPNVDGTLGYGGCIYCSREGSGDFAGNPNDNLRKQFDEIKAMMLKKWPNAKYIGYFQAFTNTYAPLEVLKERYETVLGFEDVIGLSISTRPDCLPDDVVDYLAELNERTNLWVELGLQTIHDETSDIINRGHTYQDFLDGFKKLKDRNIKTVVHIINGLPGEDKEMMMQTAKAVADMGADGIKIHLLHIIKDTPLRDFLNNGKITPMEQEEYINLVCDQLEILPEEMVIHRLTGDGKRDELLAPLWSLKKWEVLNRIDDEMKRRGTFQGSKYVKPDYDIFKDCK</sequence>
<dbReference type="SUPFAM" id="SSF102114">
    <property type="entry name" value="Radical SAM enzymes"/>
    <property type="match status" value="1"/>
</dbReference>
<keyword evidence="4" id="KW-0479">Metal-binding</keyword>
<gene>
    <name evidence="8" type="ORF">CLOHIR_00209</name>
</gene>
<comment type="cofactor">
    <cofactor evidence="1">
        <name>[4Fe-4S] cluster</name>
        <dbReference type="ChEBI" id="CHEBI:49883"/>
    </cofactor>
</comment>
<protein>
    <submittedName>
        <fullName evidence="8">Radical SAM protein, TIGR01212 family</fullName>
    </submittedName>
</protein>
<dbReference type="InterPro" id="IPR039661">
    <property type="entry name" value="ELP3"/>
</dbReference>
<dbReference type="EMBL" id="ABWP01000010">
    <property type="protein sequence ID" value="EEA86067.1"/>
    <property type="molecule type" value="Genomic_DNA"/>
</dbReference>
<dbReference type="RefSeq" id="WP_006439128.1">
    <property type="nucleotide sequence ID" value="NZ_DS995355.1"/>
</dbReference>
<dbReference type="InterPro" id="IPR032432">
    <property type="entry name" value="Radical_SAM_C"/>
</dbReference>
<dbReference type="Gene3D" id="3.80.30.20">
    <property type="entry name" value="tm_1862 like domain"/>
    <property type="match status" value="1"/>
</dbReference>
<evidence type="ECO:0000313" key="9">
    <source>
        <dbReference type="Proteomes" id="UP000003178"/>
    </source>
</evidence>
<accession>B6FWG0</accession>
<keyword evidence="6" id="KW-0411">Iron-sulfur</keyword>
<feature type="domain" description="Radical SAM core" evidence="7">
    <location>
        <begin position="24"/>
        <end position="264"/>
    </location>
</feature>
<dbReference type="SFLD" id="SFLDG01086">
    <property type="entry name" value="elongater_protein-like"/>
    <property type="match status" value="1"/>
</dbReference>
<evidence type="ECO:0000313" key="8">
    <source>
        <dbReference type="EMBL" id="EEA86067.1"/>
    </source>
</evidence>
<evidence type="ECO:0000256" key="4">
    <source>
        <dbReference type="ARBA" id="ARBA00022723"/>
    </source>
</evidence>
<dbReference type="AlphaFoldDB" id="B6FWG0"/>
<evidence type="ECO:0000256" key="3">
    <source>
        <dbReference type="ARBA" id="ARBA00022691"/>
    </source>
</evidence>
<dbReference type="OrthoDB" id="9801689at2"/>
<dbReference type="SFLD" id="SFLDS00029">
    <property type="entry name" value="Radical_SAM"/>
    <property type="match status" value="1"/>
</dbReference>
<comment type="caution">
    <text evidence="8">The sequence shown here is derived from an EMBL/GenBank/DDBJ whole genome shotgun (WGS) entry which is preliminary data.</text>
</comment>
<dbReference type="PANTHER" id="PTHR11135:SF1">
    <property type="entry name" value="PROTEIN YHCC"/>
    <property type="match status" value="1"/>
</dbReference>
<proteinExistence type="predicted"/>
<dbReference type="GO" id="GO:0003824">
    <property type="term" value="F:catalytic activity"/>
    <property type="evidence" value="ECO:0007669"/>
    <property type="project" value="InterPro"/>
</dbReference>
<keyword evidence="5" id="KW-0408">Iron</keyword>
<dbReference type="Proteomes" id="UP000003178">
    <property type="component" value="Unassembled WGS sequence"/>
</dbReference>
<dbReference type="SFLD" id="SFLDG01091">
    <property type="entry name" value="uncharacterized_CHP01210-like"/>
    <property type="match status" value="1"/>
</dbReference>
<organism evidence="8 9">
    <name type="scientific">Peptacetobacter hiranonis (strain DSM 13275 / JCM 10541 / KCTC 15199 / TO-931)</name>
    <name type="common">Clostridium hiranonis</name>
    <dbReference type="NCBI Taxonomy" id="500633"/>
    <lineage>
        <taxon>Bacteria</taxon>
        <taxon>Bacillati</taxon>
        <taxon>Bacillota</taxon>
        <taxon>Clostridia</taxon>
        <taxon>Peptostreptococcales</taxon>
        <taxon>Peptostreptococcaceae</taxon>
        <taxon>Peptacetobacter</taxon>
    </lineage>
</organism>
<evidence type="ECO:0000256" key="5">
    <source>
        <dbReference type="ARBA" id="ARBA00023004"/>
    </source>
</evidence>
<dbReference type="Pfam" id="PF04055">
    <property type="entry name" value="Radical_SAM"/>
    <property type="match status" value="1"/>
</dbReference>
<dbReference type="Pfam" id="PF16199">
    <property type="entry name" value="Radical_SAM_C"/>
    <property type="match status" value="1"/>
</dbReference>
<name>B6FWG0_PEPHT</name>
<dbReference type="GO" id="GO:0051539">
    <property type="term" value="F:4 iron, 4 sulfur cluster binding"/>
    <property type="evidence" value="ECO:0007669"/>
    <property type="project" value="UniProtKB-KW"/>
</dbReference>
<dbReference type="HOGENOM" id="CLU_060920_0_0_9"/>
<dbReference type="InterPro" id="IPR007197">
    <property type="entry name" value="rSAM"/>
</dbReference>